<comment type="caution">
    <text evidence="3">The sequence shown here is derived from an EMBL/GenBank/DDBJ whole genome shotgun (WGS) entry which is preliminary data.</text>
</comment>
<reference evidence="3" key="1">
    <citation type="journal article" date="2015" name="Nature">
        <title>Complex archaea that bridge the gap between prokaryotes and eukaryotes.</title>
        <authorList>
            <person name="Spang A."/>
            <person name="Saw J.H."/>
            <person name="Jorgensen S.L."/>
            <person name="Zaremba-Niedzwiedzka K."/>
            <person name="Martijn J."/>
            <person name="Lind A.E."/>
            <person name="van Eijk R."/>
            <person name="Schleper C."/>
            <person name="Guy L."/>
            <person name="Ettema T.J."/>
        </authorList>
    </citation>
    <scope>NUCLEOTIDE SEQUENCE</scope>
</reference>
<protein>
    <recommendedName>
        <fullName evidence="2">DUF4124 domain-containing protein</fullName>
    </recommendedName>
</protein>
<dbReference type="EMBL" id="LAZR01010255">
    <property type="protein sequence ID" value="KKM67970.1"/>
    <property type="molecule type" value="Genomic_DNA"/>
</dbReference>
<feature type="compositionally biased region" description="Polar residues" evidence="1">
    <location>
        <begin position="137"/>
        <end position="147"/>
    </location>
</feature>
<dbReference type="AlphaFoldDB" id="A0A0F9LUF9"/>
<evidence type="ECO:0000259" key="2">
    <source>
        <dbReference type="Pfam" id="PF13511"/>
    </source>
</evidence>
<evidence type="ECO:0000256" key="1">
    <source>
        <dbReference type="SAM" id="MobiDB-lite"/>
    </source>
</evidence>
<evidence type="ECO:0000313" key="3">
    <source>
        <dbReference type="EMBL" id="KKM67970.1"/>
    </source>
</evidence>
<proteinExistence type="predicted"/>
<dbReference type="InterPro" id="IPR025392">
    <property type="entry name" value="DUF4124"/>
</dbReference>
<feature type="region of interest" description="Disordered" evidence="1">
    <location>
        <begin position="77"/>
        <end position="101"/>
    </location>
</feature>
<feature type="domain" description="DUF4124" evidence="2">
    <location>
        <begin position="10"/>
        <end position="55"/>
    </location>
</feature>
<dbReference type="Pfam" id="PF13511">
    <property type="entry name" value="DUF4124"/>
    <property type="match status" value="1"/>
</dbReference>
<organism evidence="3">
    <name type="scientific">marine sediment metagenome</name>
    <dbReference type="NCBI Taxonomy" id="412755"/>
    <lineage>
        <taxon>unclassified sequences</taxon>
        <taxon>metagenomes</taxon>
        <taxon>ecological metagenomes</taxon>
    </lineage>
</organism>
<gene>
    <name evidence="3" type="ORF">LCGC14_1465770</name>
</gene>
<sequence length="147" mass="16469">MPRMLATAFLIVVLSSPANAEIYSWTDANGVVHFTDTPPPDETHRLVEVAAPVTVPMANNLRQHRRVSKIHEQVQSLLSSDRKRASPRNHKGANAMAKQAKACSNYRRKLAQVQSQLRAGYGNNKGNSLRQKRRKLSQSLSQECILR</sequence>
<accession>A0A0F9LUF9</accession>
<feature type="region of interest" description="Disordered" evidence="1">
    <location>
        <begin position="118"/>
        <end position="147"/>
    </location>
</feature>
<name>A0A0F9LUF9_9ZZZZ</name>